<evidence type="ECO:0000313" key="5">
    <source>
        <dbReference type="Proteomes" id="UP001642409"/>
    </source>
</evidence>
<dbReference type="InterPro" id="IPR025875">
    <property type="entry name" value="Leu-rich_rpt_4"/>
</dbReference>
<evidence type="ECO:0000256" key="2">
    <source>
        <dbReference type="ARBA" id="ARBA00022737"/>
    </source>
</evidence>
<dbReference type="InterPro" id="IPR032675">
    <property type="entry name" value="LRR_dom_sf"/>
</dbReference>
<dbReference type="PANTHER" id="PTHR46652:SF3">
    <property type="entry name" value="LEUCINE-RICH REPEAT-CONTAINING PROTEIN 9"/>
    <property type="match status" value="1"/>
</dbReference>
<dbReference type="Gene3D" id="3.80.10.10">
    <property type="entry name" value="Ribonuclease Inhibitor"/>
    <property type="match status" value="2"/>
</dbReference>
<accession>A0AA86VQI8</accession>
<dbReference type="PROSITE" id="PS51450">
    <property type="entry name" value="LRR"/>
    <property type="match status" value="4"/>
</dbReference>
<dbReference type="Proteomes" id="UP001642409">
    <property type="component" value="Unassembled WGS sequence"/>
</dbReference>
<dbReference type="InterPro" id="IPR050836">
    <property type="entry name" value="SDS22/Internalin_LRR"/>
</dbReference>
<protein>
    <submittedName>
        <fullName evidence="3">Uncharacterized protein</fullName>
    </submittedName>
</protein>
<reference evidence="4 5" key="2">
    <citation type="submission" date="2024-07" db="EMBL/GenBank/DDBJ databases">
        <authorList>
            <person name="Akdeniz Z."/>
        </authorList>
    </citation>
    <scope>NUCLEOTIDE SEQUENCE [LARGE SCALE GENOMIC DNA]</scope>
</reference>
<gene>
    <name evidence="4" type="ORF">HINF_LOCUS16949</name>
    <name evidence="3" type="ORF">HINF_LOCUS61278</name>
</gene>
<name>A0AA86VQI8_9EUKA</name>
<evidence type="ECO:0000256" key="1">
    <source>
        <dbReference type="ARBA" id="ARBA00022614"/>
    </source>
</evidence>
<evidence type="ECO:0000313" key="4">
    <source>
        <dbReference type="EMBL" id="CAL6000831.1"/>
    </source>
</evidence>
<evidence type="ECO:0000313" key="3">
    <source>
        <dbReference type="EMBL" id="CAI9973633.1"/>
    </source>
</evidence>
<keyword evidence="1" id="KW-0433">Leucine-rich repeat</keyword>
<organism evidence="3">
    <name type="scientific">Hexamita inflata</name>
    <dbReference type="NCBI Taxonomy" id="28002"/>
    <lineage>
        <taxon>Eukaryota</taxon>
        <taxon>Metamonada</taxon>
        <taxon>Diplomonadida</taxon>
        <taxon>Hexamitidae</taxon>
        <taxon>Hexamitinae</taxon>
        <taxon>Hexamita</taxon>
    </lineage>
</organism>
<dbReference type="EMBL" id="CAXDID020000042">
    <property type="protein sequence ID" value="CAL6000831.1"/>
    <property type="molecule type" value="Genomic_DNA"/>
</dbReference>
<dbReference type="PANTHER" id="PTHR46652">
    <property type="entry name" value="LEUCINE-RICH REPEAT AND IQ DOMAIN-CONTAINING PROTEIN 1-RELATED"/>
    <property type="match status" value="1"/>
</dbReference>
<proteinExistence type="predicted"/>
<dbReference type="EMBL" id="CATOUU010001125">
    <property type="protein sequence ID" value="CAI9973633.1"/>
    <property type="molecule type" value="Genomic_DNA"/>
</dbReference>
<dbReference type="AlphaFoldDB" id="A0AA86VQI8"/>
<dbReference type="SMART" id="SM00365">
    <property type="entry name" value="LRR_SD22"/>
    <property type="match status" value="5"/>
</dbReference>
<dbReference type="Pfam" id="PF12799">
    <property type="entry name" value="LRR_4"/>
    <property type="match status" value="1"/>
</dbReference>
<sequence length="409" mass="47650">MINHVIRSKEDLLNHISSSQKLQILDQKQIEDLLALNIPPEVWKDASKKNLLSFCQKFVQETEEFTFNGRKLEYFHLISYLTKLTVLKLSNNKICDISNISQLKNLRKLYLARNTIKDIQELQSLPDLTHLNLYQINLTSYTLVLPNLVELALGNNKLQDKSGLQHSPKLQNLYLFKTETADLSTICQPFGLKDLDLSYNNFQDIRYLSNFVDLQILNLGYNKLLQNIGPLQFCAQLTELSIPETNVADIWPLQFMKNLKALNMFDTQVIDLHPLQHLCKLERLSSDYACIIDVSPLSRLTQLKTVSLNNNKINIDALKILLKNILLFTQECSFSEQQVPTTEDLKFYNKILSVHTSYKQIKTAESRISKFRERTIYQKQYLILKINVHIQIMNHKIEIIFTQRTENYQ</sequence>
<reference evidence="3" key="1">
    <citation type="submission" date="2023-06" db="EMBL/GenBank/DDBJ databases">
        <authorList>
            <person name="Kurt Z."/>
        </authorList>
    </citation>
    <scope>NUCLEOTIDE SEQUENCE</scope>
</reference>
<comment type="caution">
    <text evidence="3">The sequence shown here is derived from an EMBL/GenBank/DDBJ whole genome shotgun (WGS) entry which is preliminary data.</text>
</comment>
<dbReference type="InterPro" id="IPR001611">
    <property type="entry name" value="Leu-rich_rpt"/>
</dbReference>
<keyword evidence="5" id="KW-1185">Reference proteome</keyword>
<keyword evidence="2" id="KW-0677">Repeat</keyword>
<dbReference type="SUPFAM" id="SSF52058">
    <property type="entry name" value="L domain-like"/>
    <property type="match status" value="1"/>
</dbReference>